<evidence type="ECO:0000256" key="2">
    <source>
        <dbReference type="ARBA" id="ARBA00010663"/>
    </source>
</evidence>
<comment type="similarity">
    <text evidence="2">Belongs to the G-protein coupled receptor 1 family.</text>
</comment>
<evidence type="ECO:0000256" key="1">
    <source>
        <dbReference type="ARBA" id="ARBA00004651"/>
    </source>
</evidence>
<dbReference type="SUPFAM" id="SSF81321">
    <property type="entry name" value="Family A G protein-coupled receptor-like"/>
    <property type="match status" value="2"/>
</dbReference>
<evidence type="ECO:0000256" key="3">
    <source>
        <dbReference type="ARBA" id="ARBA00022475"/>
    </source>
</evidence>
<dbReference type="InterPro" id="IPR017452">
    <property type="entry name" value="GPCR_Rhodpsn_7TM"/>
</dbReference>
<keyword evidence="13" id="KW-0732">Signal</keyword>
<evidence type="ECO:0000256" key="10">
    <source>
        <dbReference type="ARBA" id="ARBA00023170"/>
    </source>
</evidence>
<dbReference type="AlphaFoldDB" id="A0A091E4H7"/>
<keyword evidence="7 12" id="KW-1133">Transmembrane helix</keyword>
<keyword evidence="10 15" id="KW-0675">Receptor</keyword>
<dbReference type="GO" id="GO:0004930">
    <property type="term" value="F:G protein-coupled receptor activity"/>
    <property type="evidence" value="ECO:0007669"/>
    <property type="project" value="UniProtKB-KW"/>
</dbReference>
<proteinExistence type="inferred from homology"/>
<dbReference type="PROSITE" id="PS50262">
    <property type="entry name" value="G_PROTEIN_RECEP_F1_2"/>
    <property type="match status" value="1"/>
</dbReference>
<reference evidence="15 16" key="1">
    <citation type="submission" date="2013-11" db="EMBL/GenBank/DDBJ databases">
        <title>The Damaraland mole rat (Fukomys damarensis) genome and evolution of African mole rats.</title>
        <authorList>
            <person name="Gladyshev V.N."/>
            <person name="Fang X."/>
        </authorList>
    </citation>
    <scope>NUCLEOTIDE SEQUENCE [LARGE SCALE GENOMIC DNA]</scope>
    <source>
        <tissue evidence="15">Liver</tissue>
    </source>
</reference>
<evidence type="ECO:0000256" key="4">
    <source>
        <dbReference type="ARBA" id="ARBA00022606"/>
    </source>
</evidence>
<dbReference type="Gene3D" id="1.10.1220.70">
    <property type="match status" value="1"/>
</dbReference>
<comment type="subcellular location">
    <subcellularLocation>
        <location evidence="1">Cell membrane</location>
        <topology evidence="1">Multi-pass membrane protein</topology>
    </subcellularLocation>
</comment>
<evidence type="ECO:0000313" key="15">
    <source>
        <dbReference type="EMBL" id="KFO38212.1"/>
    </source>
</evidence>
<dbReference type="FunFam" id="1.10.1220.70:FF:000001">
    <property type="entry name" value="Olfactory receptor"/>
    <property type="match status" value="1"/>
</dbReference>
<keyword evidence="3" id="KW-1003">Cell membrane</keyword>
<keyword evidence="16" id="KW-1185">Reference proteome</keyword>
<keyword evidence="4" id="KW-0716">Sensory transduction</keyword>
<gene>
    <name evidence="15" type="ORF">H920_00325</name>
</gene>
<evidence type="ECO:0000256" key="9">
    <source>
        <dbReference type="ARBA" id="ARBA00023136"/>
    </source>
</evidence>
<keyword evidence="6" id="KW-0552">Olfaction</keyword>
<feature type="transmembrane region" description="Helical" evidence="12">
    <location>
        <begin position="56"/>
        <end position="73"/>
    </location>
</feature>
<evidence type="ECO:0000256" key="11">
    <source>
        <dbReference type="ARBA" id="ARBA00023224"/>
    </source>
</evidence>
<keyword evidence="9 12" id="KW-0472">Membrane</keyword>
<accession>A0A091E4H7</accession>
<dbReference type="GO" id="GO:0005886">
    <property type="term" value="C:plasma membrane"/>
    <property type="evidence" value="ECO:0007669"/>
    <property type="project" value="UniProtKB-SubCell"/>
</dbReference>
<dbReference type="EMBL" id="KN120575">
    <property type="protein sequence ID" value="KFO38212.1"/>
    <property type="molecule type" value="Genomic_DNA"/>
</dbReference>
<organism evidence="15 16">
    <name type="scientific">Fukomys damarensis</name>
    <name type="common">Damaraland mole rat</name>
    <name type="synonym">Cryptomys damarensis</name>
    <dbReference type="NCBI Taxonomy" id="885580"/>
    <lineage>
        <taxon>Eukaryota</taxon>
        <taxon>Metazoa</taxon>
        <taxon>Chordata</taxon>
        <taxon>Craniata</taxon>
        <taxon>Vertebrata</taxon>
        <taxon>Euteleostomi</taxon>
        <taxon>Mammalia</taxon>
        <taxon>Eutheria</taxon>
        <taxon>Euarchontoglires</taxon>
        <taxon>Glires</taxon>
        <taxon>Rodentia</taxon>
        <taxon>Hystricomorpha</taxon>
        <taxon>Bathyergidae</taxon>
        <taxon>Fukomys</taxon>
    </lineage>
</organism>
<evidence type="ECO:0000256" key="7">
    <source>
        <dbReference type="ARBA" id="ARBA00022989"/>
    </source>
</evidence>
<dbReference type="Proteomes" id="UP000028990">
    <property type="component" value="Unassembled WGS sequence"/>
</dbReference>
<feature type="signal peptide" evidence="13">
    <location>
        <begin position="1"/>
        <end position="18"/>
    </location>
</feature>
<dbReference type="PANTHER" id="PTHR26454">
    <property type="entry name" value="OLFACTORY RECEPTOR"/>
    <property type="match status" value="1"/>
</dbReference>
<dbReference type="PANTHER" id="PTHR26454:SF73">
    <property type="entry name" value="OLFACTORY RECEPTOR"/>
    <property type="match status" value="1"/>
</dbReference>
<evidence type="ECO:0000256" key="13">
    <source>
        <dbReference type="SAM" id="SignalP"/>
    </source>
</evidence>
<dbReference type="Pfam" id="PF00001">
    <property type="entry name" value="7tm_1"/>
    <property type="match status" value="1"/>
</dbReference>
<name>A0A091E4H7_FUKDA</name>
<dbReference type="InterPro" id="IPR047132">
    <property type="entry name" value="Olfact_rcpt_6C-like"/>
</dbReference>
<sequence length="164" mass="18112">MHVLTVAGILAIISLVRAPAPLNTMYFFLCNFCFLEIWFTMACMPKALATFTSQSGVISLAGCAAQMYFIFLLGCTEYFLLAAMAYAHYLAILPATMLWWHHDTCPGSVACPGLLDVTLVESSLDLSEAITVLNTIVTPVLNPFIYTLRNKDLKEALFRMGQGR</sequence>
<evidence type="ECO:0000259" key="14">
    <source>
        <dbReference type="PROSITE" id="PS50262"/>
    </source>
</evidence>
<dbReference type="GO" id="GO:0004984">
    <property type="term" value="F:olfactory receptor activity"/>
    <property type="evidence" value="ECO:0007669"/>
    <property type="project" value="TreeGrafter"/>
</dbReference>
<dbReference type="Gene3D" id="1.20.1070.10">
    <property type="entry name" value="Rhodopsin 7-helix transmembrane proteins"/>
    <property type="match status" value="1"/>
</dbReference>
<keyword evidence="11" id="KW-0807">Transducer</keyword>
<evidence type="ECO:0000256" key="6">
    <source>
        <dbReference type="ARBA" id="ARBA00022725"/>
    </source>
</evidence>
<protein>
    <submittedName>
        <fullName evidence="15">Olfactory receptor 287</fullName>
    </submittedName>
</protein>
<dbReference type="InterPro" id="IPR000276">
    <property type="entry name" value="GPCR_Rhodpsn"/>
</dbReference>
<keyword evidence="5 12" id="KW-0812">Transmembrane</keyword>
<feature type="domain" description="G-protein coupled receptors family 1 profile" evidence="14">
    <location>
        <begin position="7"/>
        <end position="92"/>
    </location>
</feature>
<evidence type="ECO:0000313" key="16">
    <source>
        <dbReference type="Proteomes" id="UP000028990"/>
    </source>
</evidence>
<evidence type="ECO:0000256" key="8">
    <source>
        <dbReference type="ARBA" id="ARBA00023040"/>
    </source>
</evidence>
<evidence type="ECO:0000256" key="5">
    <source>
        <dbReference type="ARBA" id="ARBA00022692"/>
    </source>
</evidence>
<feature type="transmembrane region" description="Helical" evidence="12">
    <location>
        <begin position="79"/>
        <end position="100"/>
    </location>
</feature>
<evidence type="ECO:0000256" key="12">
    <source>
        <dbReference type="SAM" id="Phobius"/>
    </source>
</evidence>
<keyword evidence="8" id="KW-0297">G-protein coupled receptor</keyword>
<feature type="chain" id="PRO_5044290793" evidence="13">
    <location>
        <begin position="19"/>
        <end position="164"/>
    </location>
</feature>